<reference evidence="1" key="1">
    <citation type="submission" date="2022-07" db="EMBL/GenBank/DDBJ databases">
        <title>Genome Sequence of Phlebia brevispora.</title>
        <authorList>
            <person name="Buettner E."/>
        </authorList>
    </citation>
    <scope>NUCLEOTIDE SEQUENCE</scope>
    <source>
        <strain evidence="1">MPL23</strain>
    </source>
</reference>
<name>A0ACC1RSJ4_9APHY</name>
<accession>A0ACC1RSJ4</accession>
<comment type="caution">
    <text evidence="1">The sequence shown here is derived from an EMBL/GenBank/DDBJ whole genome shotgun (WGS) entry which is preliminary data.</text>
</comment>
<evidence type="ECO:0000313" key="1">
    <source>
        <dbReference type="EMBL" id="KAJ3525866.1"/>
    </source>
</evidence>
<evidence type="ECO:0000313" key="2">
    <source>
        <dbReference type="Proteomes" id="UP001148662"/>
    </source>
</evidence>
<keyword evidence="2" id="KW-1185">Reference proteome</keyword>
<protein>
    <submittedName>
        <fullName evidence="1">Uncharacterized protein</fullName>
    </submittedName>
</protein>
<gene>
    <name evidence="1" type="ORF">NM688_g8338</name>
</gene>
<dbReference type="EMBL" id="JANHOG010002212">
    <property type="protein sequence ID" value="KAJ3525866.1"/>
    <property type="molecule type" value="Genomic_DNA"/>
</dbReference>
<organism evidence="1 2">
    <name type="scientific">Phlebia brevispora</name>
    <dbReference type="NCBI Taxonomy" id="194682"/>
    <lineage>
        <taxon>Eukaryota</taxon>
        <taxon>Fungi</taxon>
        <taxon>Dikarya</taxon>
        <taxon>Basidiomycota</taxon>
        <taxon>Agaricomycotina</taxon>
        <taxon>Agaricomycetes</taxon>
        <taxon>Polyporales</taxon>
        <taxon>Meruliaceae</taxon>
        <taxon>Phlebia</taxon>
    </lineage>
</organism>
<dbReference type="Proteomes" id="UP001148662">
    <property type="component" value="Unassembled WGS sequence"/>
</dbReference>
<proteinExistence type="predicted"/>
<sequence>MWKIGKDIGDKEGRLDVCVAAAGIIKDDADCLEYPAEFFEQVLNVNTNGVLYTAQAAGRQMVRFGTGGSIILVASTAGRVAIQDMAQVSYNTSKGAVLQMTRSMACELAPRGIRVNSISPGWMYTRLTEAMIKANPPYFKRLTPMQRVGRPHELRGATAWLASDASSFCTGSDIIVDGGIRAW</sequence>